<accession>A0A5R9FQA1</accession>
<proteinExistence type="predicted"/>
<dbReference type="EMBL" id="VBZC01000010">
    <property type="protein sequence ID" value="TLS46092.1"/>
    <property type="molecule type" value="Genomic_DNA"/>
</dbReference>
<dbReference type="SMART" id="SM00028">
    <property type="entry name" value="TPR"/>
    <property type="match status" value="3"/>
</dbReference>
<dbReference type="Gene3D" id="1.25.40.10">
    <property type="entry name" value="Tetratricopeptide repeat domain"/>
    <property type="match status" value="1"/>
</dbReference>
<dbReference type="Gene3D" id="3.40.50.300">
    <property type="entry name" value="P-loop containing nucleotide triphosphate hydrolases"/>
    <property type="match status" value="1"/>
</dbReference>
<organism evidence="1 2">
    <name type="scientific">Streptomyces montanus</name>
    <dbReference type="NCBI Taxonomy" id="2580423"/>
    <lineage>
        <taxon>Bacteria</taxon>
        <taxon>Bacillati</taxon>
        <taxon>Actinomycetota</taxon>
        <taxon>Actinomycetes</taxon>
        <taxon>Kitasatosporales</taxon>
        <taxon>Streptomycetaceae</taxon>
        <taxon>Streptomyces</taxon>
    </lineage>
</organism>
<dbReference type="PANTHER" id="PTHR47691">
    <property type="entry name" value="REGULATOR-RELATED"/>
    <property type="match status" value="1"/>
</dbReference>
<dbReference type="InterPro" id="IPR027417">
    <property type="entry name" value="P-loop_NTPase"/>
</dbReference>
<gene>
    <name evidence="1" type="ORF">FE633_11135</name>
</gene>
<dbReference type="Proteomes" id="UP000305906">
    <property type="component" value="Unassembled WGS sequence"/>
</dbReference>
<name>A0A5R9FQA1_9ACTN</name>
<dbReference type="SUPFAM" id="SSF48452">
    <property type="entry name" value="TPR-like"/>
    <property type="match status" value="1"/>
</dbReference>
<evidence type="ECO:0000313" key="2">
    <source>
        <dbReference type="Proteomes" id="UP000305906"/>
    </source>
</evidence>
<dbReference type="Pfam" id="PF13424">
    <property type="entry name" value="TPR_12"/>
    <property type="match status" value="1"/>
</dbReference>
<dbReference type="Pfam" id="PF13181">
    <property type="entry name" value="TPR_8"/>
    <property type="match status" value="1"/>
</dbReference>
<sequence length="689" mass="73327">MTTNEIGGDAHLTGLIVQARDVNGGTHHHPPAQKLPPPRQLPLVPAHFTDREEEADALDAARLDGAALAVISGLAGVGKTALAARWLTGRTAENEAQLHAELGGHAGPAAPEAVLQQWLRAFGIHQPPAGQRELTGLWRSVTADRPVAVLLDNAGHADQVRPLLPAGTASMTVVTSRRSLWELAVDGAALLSLGPLTPRAAVALLARFTGTRWMAAEPEPAARLVHGCAHLPLPLVLAGARLKSRPARSLAAAADALVHPLREDPARMAITTGLTETYTGLEATAQYVYRSLSLLPVDAVDPDMVAAVCRLEWAEADWLLEVLADEQLLEPCASAPGSAARYRMGTAVREHARALAEQHDASEERDGVVGRLCVWMLAIATHAQERLTPAQATLRSTLPSSPDAPAVFTDDAEAMAWLEAHETSLLAVLQAAVAAGADETAWQLVDAFWPLFLRRHPYTLWAKAHEIGLAAARRAGNPAAVRQMLLSGAIGLSSAGRLTDATDWYTQALDAARADGDPRDEGQALLGLGSCHHNVGRPEQALPLLARAITLWEERNYPRGVALATIVLGEIALADEPGRALDLFVRARTMLLEADDPYDATRALVLQGHARVLVGDSDAGVRDLEEALAVLTDAGSTRWRARGLELLGQAHLDRGERDAARACFQQAADLYVSIRPADAERVRALAGGL</sequence>
<dbReference type="SUPFAM" id="SSF52540">
    <property type="entry name" value="P-loop containing nucleoside triphosphate hydrolases"/>
    <property type="match status" value="1"/>
</dbReference>
<dbReference type="RefSeq" id="WP_138044966.1">
    <property type="nucleotide sequence ID" value="NZ_VBZC01000010.1"/>
</dbReference>
<reference evidence="1 2" key="1">
    <citation type="submission" date="2019-05" db="EMBL/GenBank/DDBJ databases">
        <title>Streptomyces sp. NEAU-C151, a novel actinomycete isolated from soil.</title>
        <authorList>
            <person name="Han L."/>
            <person name="Jiang H."/>
        </authorList>
    </citation>
    <scope>NUCLEOTIDE SEQUENCE [LARGE SCALE GENOMIC DNA]</scope>
    <source>
        <strain evidence="1 2">NEAU-C151</strain>
    </source>
</reference>
<protein>
    <submittedName>
        <fullName evidence="1">Tetratricopeptide repeat protein</fullName>
    </submittedName>
</protein>
<evidence type="ECO:0000313" key="1">
    <source>
        <dbReference type="EMBL" id="TLS46092.1"/>
    </source>
</evidence>
<dbReference type="InterPro" id="IPR011990">
    <property type="entry name" value="TPR-like_helical_dom_sf"/>
</dbReference>
<dbReference type="AlphaFoldDB" id="A0A5R9FQA1"/>
<keyword evidence="2" id="KW-1185">Reference proteome</keyword>
<dbReference type="PANTHER" id="PTHR47691:SF3">
    <property type="entry name" value="HTH-TYPE TRANSCRIPTIONAL REGULATOR RV0890C-RELATED"/>
    <property type="match status" value="1"/>
</dbReference>
<dbReference type="InterPro" id="IPR019734">
    <property type="entry name" value="TPR_rpt"/>
</dbReference>
<comment type="caution">
    <text evidence="1">The sequence shown here is derived from an EMBL/GenBank/DDBJ whole genome shotgun (WGS) entry which is preliminary data.</text>
</comment>